<proteinExistence type="predicted"/>
<accession>J9FQT2</accession>
<evidence type="ECO:0000256" key="1">
    <source>
        <dbReference type="SAM" id="MobiDB-lite"/>
    </source>
</evidence>
<protein>
    <recommendedName>
        <fullName evidence="3">Transposase</fullName>
    </recommendedName>
</protein>
<dbReference type="EMBL" id="AMCI01009304">
    <property type="protein sequence ID" value="EJW89724.1"/>
    <property type="molecule type" value="Genomic_DNA"/>
</dbReference>
<organism evidence="2">
    <name type="scientific">gut metagenome</name>
    <dbReference type="NCBI Taxonomy" id="749906"/>
    <lineage>
        <taxon>unclassified sequences</taxon>
        <taxon>metagenomes</taxon>
        <taxon>organismal metagenomes</taxon>
    </lineage>
</organism>
<name>J9FQT2_9ZZZZ</name>
<reference evidence="2" key="1">
    <citation type="journal article" date="2012" name="PLoS ONE">
        <title>Gene sets for utilization of primary and secondary nutrition supplies in the distal gut of endangered iberian lynx.</title>
        <authorList>
            <person name="Alcaide M."/>
            <person name="Messina E."/>
            <person name="Richter M."/>
            <person name="Bargiela R."/>
            <person name="Peplies J."/>
            <person name="Huws S.A."/>
            <person name="Newbold C.J."/>
            <person name="Golyshin P.N."/>
            <person name="Simon M.A."/>
            <person name="Lopez G."/>
            <person name="Yakimov M.M."/>
            <person name="Ferrer M."/>
        </authorList>
    </citation>
    <scope>NUCLEOTIDE SEQUENCE</scope>
</reference>
<dbReference type="AlphaFoldDB" id="J9FQT2"/>
<gene>
    <name evidence="2" type="ORF">EVA_22169</name>
</gene>
<evidence type="ECO:0008006" key="3">
    <source>
        <dbReference type="Google" id="ProtNLM"/>
    </source>
</evidence>
<feature type="non-terminal residue" evidence="2">
    <location>
        <position position="1"/>
    </location>
</feature>
<evidence type="ECO:0000313" key="2">
    <source>
        <dbReference type="EMBL" id="EJW89724.1"/>
    </source>
</evidence>
<sequence length="68" mass="8270">WEKEYARRTSVERSNKREKEDYKLEDGRHRSTKMWYCRLYGIMMLQHLDAWEMLSVEAFQKSLLGLAA</sequence>
<feature type="region of interest" description="Disordered" evidence="1">
    <location>
        <begin position="1"/>
        <end position="22"/>
    </location>
</feature>
<comment type="caution">
    <text evidence="2">The sequence shown here is derived from an EMBL/GenBank/DDBJ whole genome shotgun (WGS) entry which is preliminary data.</text>
</comment>